<keyword evidence="5 6" id="KW-0472">Membrane</keyword>
<feature type="transmembrane region" description="Helical" evidence="6">
    <location>
        <begin position="91"/>
        <end position="114"/>
    </location>
</feature>
<dbReference type="GO" id="GO:0006885">
    <property type="term" value="P:regulation of pH"/>
    <property type="evidence" value="ECO:0007669"/>
    <property type="project" value="UniProtKB-UniRule"/>
</dbReference>
<dbReference type="EMBL" id="FTOG01000001">
    <property type="protein sequence ID" value="SIS43754.1"/>
    <property type="molecule type" value="Genomic_DNA"/>
</dbReference>
<dbReference type="Proteomes" id="UP000186221">
    <property type="component" value="Unassembled WGS sequence"/>
</dbReference>
<keyword evidence="6" id="KW-0739">Sodium transport</keyword>
<sequence>MLSRIEKLFQHEAAGGIVLMIATALALGLANSSYADLYTQVLHLKFTIALGDTGLSKPLILWINDGLMAIFFLLVGLELKHEIRQGALRTPSNVALPGVAALGGMAVPALIYLALNWSDPEHVSGWAIPTATDIAFAIGVVALLGKRVPPALKLFLLTLAILDDLGAIIVIALFYTAELKPIYLALALIPMALMALRLFTGAHRVAPTLILGAVLWVLVLKSGVHATLAGVITAFFIPLKDRYGKSPLHSLEHALNPYVMFMIVPLFALANAGVSLQGIGLGDLLAPLPLGIAAGLVIGKQLGVFGASYALVKAGVARLPAATTWLQLYGIASLAGIGFTMSLFIGSLNFEEDAQMNAVRLGVLAGSLISALIGFFVLRFAPLTKEAKEEIAEAQAQPAQ</sequence>
<keyword evidence="3 6" id="KW-0812">Transmembrane</keyword>
<keyword evidence="6" id="KW-0050">Antiport</keyword>
<dbReference type="HAMAP" id="MF_01844">
    <property type="entry name" value="NhaA"/>
    <property type="match status" value="1"/>
</dbReference>
<name>A0A1N7J376_9RHOB</name>
<dbReference type="PANTHER" id="PTHR30341:SF0">
    <property type="entry name" value="NA(+)_H(+) ANTIPORTER NHAA"/>
    <property type="match status" value="1"/>
</dbReference>
<evidence type="ECO:0000313" key="7">
    <source>
        <dbReference type="EMBL" id="SIS43754.1"/>
    </source>
</evidence>
<dbReference type="NCBIfam" id="TIGR00773">
    <property type="entry name" value="NhaA"/>
    <property type="match status" value="1"/>
</dbReference>
<dbReference type="Gene3D" id="1.20.1530.10">
    <property type="entry name" value="Na+/H+ antiporter like domain"/>
    <property type="match status" value="1"/>
</dbReference>
<comment type="similarity">
    <text evidence="6">Belongs to the NhaA Na(+)/H(+) (TC 2.A.33) antiporter family.</text>
</comment>
<feature type="transmembrane region" description="Helical" evidence="6">
    <location>
        <begin position="154"/>
        <end position="175"/>
    </location>
</feature>
<keyword evidence="6" id="KW-0406">Ion transport</keyword>
<dbReference type="GO" id="GO:0015385">
    <property type="term" value="F:sodium:proton antiporter activity"/>
    <property type="evidence" value="ECO:0007669"/>
    <property type="project" value="UniProtKB-UniRule"/>
</dbReference>
<keyword evidence="4 6" id="KW-1133">Transmembrane helix</keyword>
<feature type="transmembrane region" description="Helical" evidence="6">
    <location>
        <begin position="358"/>
        <end position="378"/>
    </location>
</feature>
<dbReference type="InterPro" id="IPR004670">
    <property type="entry name" value="NhaA"/>
</dbReference>
<comment type="catalytic activity">
    <reaction evidence="6">
        <text>Na(+)(in) + 2 H(+)(out) = Na(+)(out) + 2 H(+)(in)</text>
        <dbReference type="Rhea" id="RHEA:29251"/>
        <dbReference type="ChEBI" id="CHEBI:15378"/>
        <dbReference type="ChEBI" id="CHEBI:29101"/>
    </reaction>
</comment>
<evidence type="ECO:0000256" key="1">
    <source>
        <dbReference type="ARBA" id="ARBA00004429"/>
    </source>
</evidence>
<dbReference type="OrthoDB" id="9808135at2"/>
<dbReference type="RefSeq" id="WP_076483250.1">
    <property type="nucleotide sequence ID" value="NZ_FTOG01000001.1"/>
</dbReference>
<dbReference type="Pfam" id="PF06965">
    <property type="entry name" value="Na_H_antiport_1"/>
    <property type="match status" value="1"/>
</dbReference>
<accession>A0A1N7J376</accession>
<dbReference type="PANTHER" id="PTHR30341">
    <property type="entry name" value="SODIUM ION/PROTON ANTIPORTER NHAA-RELATED"/>
    <property type="match status" value="1"/>
</dbReference>
<keyword evidence="6" id="KW-0915">Sodium</keyword>
<comment type="function">
    <text evidence="6">Na(+)/H(+) antiporter that extrudes sodium in exchange for external protons.</text>
</comment>
<feature type="transmembrane region" description="Helical" evidence="6">
    <location>
        <begin position="288"/>
        <end position="312"/>
    </location>
</feature>
<dbReference type="AlphaFoldDB" id="A0A1N7J376"/>
<keyword evidence="2 6" id="KW-1003">Cell membrane</keyword>
<keyword evidence="6" id="KW-0813">Transport</keyword>
<feature type="transmembrane region" description="Helical" evidence="6">
    <location>
        <begin position="257"/>
        <end position="276"/>
    </location>
</feature>
<reference evidence="8" key="1">
    <citation type="submission" date="2017-01" db="EMBL/GenBank/DDBJ databases">
        <authorList>
            <person name="Varghese N."/>
            <person name="Submissions S."/>
        </authorList>
    </citation>
    <scope>NUCLEOTIDE SEQUENCE [LARGE SCALE GENOMIC DNA]</scope>
    <source>
        <strain evidence="8">DSM 19945</strain>
    </source>
</reference>
<organism evidence="7 8">
    <name type="scientific">Rhodobacter aestuarii</name>
    <dbReference type="NCBI Taxonomy" id="453582"/>
    <lineage>
        <taxon>Bacteria</taxon>
        <taxon>Pseudomonadati</taxon>
        <taxon>Pseudomonadota</taxon>
        <taxon>Alphaproteobacteria</taxon>
        <taxon>Rhodobacterales</taxon>
        <taxon>Rhodobacter group</taxon>
        <taxon>Rhodobacter</taxon>
    </lineage>
</organism>
<evidence type="ECO:0000256" key="6">
    <source>
        <dbReference type="HAMAP-Rule" id="MF_01844"/>
    </source>
</evidence>
<evidence type="ECO:0000313" key="8">
    <source>
        <dbReference type="Proteomes" id="UP000186221"/>
    </source>
</evidence>
<feature type="transmembrane region" description="Helical" evidence="6">
    <location>
        <begin position="324"/>
        <end position="346"/>
    </location>
</feature>
<dbReference type="InterPro" id="IPR023171">
    <property type="entry name" value="Na/H_antiporter_dom_sf"/>
</dbReference>
<evidence type="ECO:0000256" key="4">
    <source>
        <dbReference type="ARBA" id="ARBA00022989"/>
    </source>
</evidence>
<feature type="transmembrane region" description="Helical" evidence="6">
    <location>
        <begin position="211"/>
        <end position="237"/>
    </location>
</feature>
<dbReference type="NCBIfam" id="NF007111">
    <property type="entry name" value="PRK09560.1"/>
    <property type="match status" value="1"/>
</dbReference>
<dbReference type="NCBIfam" id="NF007112">
    <property type="entry name" value="PRK09561.1"/>
    <property type="match status" value="1"/>
</dbReference>
<proteinExistence type="inferred from homology"/>
<evidence type="ECO:0000256" key="5">
    <source>
        <dbReference type="ARBA" id="ARBA00023136"/>
    </source>
</evidence>
<gene>
    <name evidence="6" type="primary">nhaA</name>
    <name evidence="7" type="ORF">SAMN05421580_101291</name>
</gene>
<keyword evidence="8" id="KW-1185">Reference proteome</keyword>
<feature type="transmembrane region" description="Helical" evidence="6">
    <location>
        <begin position="181"/>
        <end position="199"/>
    </location>
</feature>
<evidence type="ECO:0000256" key="3">
    <source>
        <dbReference type="ARBA" id="ARBA00022692"/>
    </source>
</evidence>
<protein>
    <recommendedName>
        <fullName evidence="6">Na(+)/H(+) antiporter NhaA</fullName>
    </recommendedName>
    <alternativeName>
        <fullName evidence="6">Sodium/proton antiporter NhaA</fullName>
    </alternativeName>
</protein>
<evidence type="ECO:0000256" key="2">
    <source>
        <dbReference type="ARBA" id="ARBA00022475"/>
    </source>
</evidence>
<dbReference type="STRING" id="453582.SAMN05421580_101291"/>
<comment type="subcellular location">
    <subcellularLocation>
        <location evidence="1">Cell inner membrane</location>
        <topology evidence="1">Multi-pass membrane protein</topology>
    </subcellularLocation>
    <subcellularLocation>
        <location evidence="6">Cell membrane</location>
        <topology evidence="6">Multi-pass membrane protein</topology>
    </subcellularLocation>
</comment>
<dbReference type="GO" id="GO:0005886">
    <property type="term" value="C:plasma membrane"/>
    <property type="evidence" value="ECO:0007669"/>
    <property type="project" value="UniProtKB-SubCell"/>
</dbReference>
<feature type="transmembrane region" description="Helical" evidence="6">
    <location>
        <begin position="59"/>
        <end position="79"/>
    </location>
</feature>